<sequence>LLDNVLISTLPIEVGKNMAKKIAELSAVAPCLKLEKLDIMILLLDTEVHEVEVVI</sequence>
<reference evidence="1" key="1">
    <citation type="journal article" date="2020" name="Fungal Divers.">
        <title>Resolving the Mortierellaceae phylogeny through synthesis of multi-gene phylogenetics and phylogenomics.</title>
        <authorList>
            <person name="Vandepol N."/>
            <person name="Liber J."/>
            <person name="Desiro A."/>
            <person name="Na H."/>
            <person name="Kennedy M."/>
            <person name="Barry K."/>
            <person name="Grigoriev I.V."/>
            <person name="Miller A.N."/>
            <person name="O'Donnell K."/>
            <person name="Stajich J.E."/>
            <person name="Bonito G."/>
        </authorList>
    </citation>
    <scope>NUCLEOTIDE SEQUENCE</scope>
    <source>
        <strain evidence="1">MES-2147</strain>
    </source>
</reference>
<evidence type="ECO:0000313" key="1">
    <source>
        <dbReference type="EMBL" id="KAF9933148.1"/>
    </source>
</evidence>
<accession>A0A9P6LSK7</accession>
<evidence type="ECO:0000313" key="2">
    <source>
        <dbReference type="Proteomes" id="UP000749646"/>
    </source>
</evidence>
<keyword evidence="2" id="KW-1185">Reference proteome</keyword>
<dbReference type="Proteomes" id="UP000749646">
    <property type="component" value="Unassembled WGS sequence"/>
</dbReference>
<organism evidence="1 2">
    <name type="scientific">Modicella reniformis</name>
    <dbReference type="NCBI Taxonomy" id="1440133"/>
    <lineage>
        <taxon>Eukaryota</taxon>
        <taxon>Fungi</taxon>
        <taxon>Fungi incertae sedis</taxon>
        <taxon>Mucoromycota</taxon>
        <taxon>Mortierellomycotina</taxon>
        <taxon>Mortierellomycetes</taxon>
        <taxon>Mortierellales</taxon>
        <taxon>Mortierellaceae</taxon>
        <taxon>Modicella</taxon>
    </lineage>
</organism>
<feature type="non-terminal residue" evidence="1">
    <location>
        <position position="1"/>
    </location>
</feature>
<protein>
    <submittedName>
        <fullName evidence="1">Uncharacterized protein</fullName>
    </submittedName>
</protein>
<gene>
    <name evidence="1" type="ORF">BGZ65_004218</name>
</gene>
<name>A0A9P6LSK7_9FUNG</name>
<comment type="caution">
    <text evidence="1">The sequence shown here is derived from an EMBL/GenBank/DDBJ whole genome shotgun (WGS) entry which is preliminary data.</text>
</comment>
<proteinExistence type="predicted"/>
<dbReference type="AlphaFoldDB" id="A0A9P6LSK7"/>
<dbReference type="EMBL" id="JAAAHW010009970">
    <property type="protein sequence ID" value="KAF9933148.1"/>
    <property type="molecule type" value="Genomic_DNA"/>
</dbReference>